<organism evidence="3 4">
    <name type="scientific">Chelatococcus sambhunathii</name>
    <dbReference type="NCBI Taxonomy" id="363953"/>
    <lineage>
        <taxon>Bacteria</taxon>
        <taxon>Pseudomonadati</taxon>
        <taxon>Pseudomonadota</taxon>
        <taxon>Alphaproteobacteria</taxon>
        <taxon>Hyphomicrobiales</taxon>
        <taxon>Chelatococcaceae</taxon>
        <taxon>Chelatococcus</taxon>
    </lineage>
</organism>
<proteinExistence type="predicted"/>
<evidence type="ECO:0000313" key="4">
    <source>
        <dbReference type="Proteomes" id="UP000182178"/>
    </source>
</evidence>
<comment type="caution">
    <text evidence="3">The sequence shown here is derived from an EMBL/GenBank/DDBJ whole genome shotgun (WGS) entry which is preliminary data.</text>
</comment>
<feature type="chain" id="PRO_5045514226" description="Regulator RcnB of Ni and Co efflux" evidence="2">
    <location>
        <begin position="22"/>
        <end position="142"/>
    </location>
</feature>
<evidence type="ECO:0000256" key="2">
    <source>
        <dbReference type="SAM" id="SignalP"/>
    </source>
</evidence>
<feature type="compositionally biased region" description="Basic and acidic residues" evidence="1">
    <location>
        <begin position="28"/>
        <end position="41"/>
    </location>
</feature>
<keyword evidence="2" id="KW-0732">Signal</keyword>
<dbReference type="InterPro" id="IPR024572">
    <property type="entry name" value="RcnB"/>
</dbReference>
<feature type="compositionally biased region" description="Basic and acidic residues" evidence="1">
    <location>
        <begin position="49"/>
        <end position="76"/>
    </location>
</feature>
<gene>
    <name evidence="3" type="ORF">Ga0061061_11933</name>
</gene>
<protein>
    <recommendedName>
        <fullName evidence="5">Regulator RcnB of Ni and Co efflux</fullName>
    </recommendedName>
</protein>
<accession>A0ABP2ADA8</accession>
<dbReference type="Pfam" id="PF11776">
    <property type="entry name" value="RcnB"/>
    <property type="match status" value="1"/>
</dbReference>
<evidence type="ECO:0008006" key="5">
    <source>
        <dbReference type="Google" id="ProtNLM"/>
    </source>
</evidence>
<feature type="signal peptide" evidence="2">
    <location>
        <begin position="1"/>
        <end position="21"/>
    </location>
</feature>
<dbReference type="Gene3D" id="3.10.450.160">
    <property type="entry name" value="inner membrane protein cigr"/>
    <property type="match status" value="1"/>
</dbReference>
<dbReference type="RefSeq" id="WP_157672363.1">
    <property type="nucleotide sequence ID" value="NZ_CYHC01000019.1"/>
</dbReference>
<name>A0ABP2ADA8_9HYPH</name>
<keyword evidence="4" id="KW-1185">Reference proteome</keyword>
<feature type="region of interest" description="Disordered" evidence="1">
    <location>
        <begin position="23"/>
        <end position="81"/>
    </location>
</feature>
<sequence length="142" mass="16967">MKKMALFVASIAIVVSGAAVAQPHPLHRGSDAHIEHRDVRSQRPGAHNSYRDVRTEHRDVRIEHHDRHPRHVEPQHRRGRPHWAKGQRFEWKKYRHREIHARDYRRYRLQEPPRGHRWVEVDGRFLMVNVATGIIASIFMMH</sequence>
<dbReference type="Proteomes" id="UP000182178">
    <property type="component" value="Unassembled WGS sequence"/>
</dbReference>
<reference evidence="3 4" key="1">
    <citation type="submission" date="2015-08" db="EMBL/GenBank/DDBJ databases">
        <authorList>
            <person name="Varghese N."/>
        </authorList>
    </citation>
    <scope>NUCLEOTIDE SEQUENCE [LARGE SCALE GENOMIC DNA]</scope>
    <source>
        <strain evidence="3 4">DSM 18167</strain>
    </source>
</reference>
<dbReference type="EMBL" id="CYHC01000019">
    <property type="protein sequence ID" value="CUA91129.1"/>
    <property type="molecule type" value="Genomic_DNA"/>
</dbReference>
<evidence type="ECO:0000256" key="1">
    <source>
        <dbReference type="SAM" id="MobiDB-lite"/>
    </source>
</evidence>
<evidence type="ECO:0000313" key="3">
    <source>
        <dbReference type="EMBL" id="CUA91129.1"/>
    </source>
</evidence>